<dbReference type="InterPro" id="IPR007210">
    <property type="entry name" value="ABC_Gly_betaine_transp_sub-bd"/>
</dbReference>
<feature type="transmembrane region" description="Helical" evidence="8">
    <location>
        <begin position="75"/>
        <end position="100"/>
    </location>
</feature>
<keyword evidence="3 8" id="KW-0812">Transmembrane</keyword>
<keyword evidence="2 8" id="KW-0813">Transport</keyword>
<keyword evidence="4 8" id="KW-1133">Transmembrane helix</keyword>
<dbReference type="PANTHER" id="PTHR30177:SF4">
    <property type="entry name" value="OSMOPROTECTANT IMPORT PERMEASE PROTEIN OSMW"/>
    <property type="match status" value="1"/>
</dbReference>
<dbReference type="Gene3D" id="1.10.3720.10">
    <property type="entry name" value="MetI-like"/>
    <property type="match status" value="1"/>
</dbReference>
<dbReference type="Gene3D" id="3.40.190.120">
    <property type="entry name" value="Osmoprotection protein (prox), domain 2"/>
    <property type="match status" value="1"/>
</dbReference>
<feature type="transmembrane region" description="Helical" evidence="8">
    <location>
        <begin position="147"/>
        <end position="180"/>
    </location>
</feature>
<feature type="transmembrane region" description="Helical" evidence="8">
    <location>
        <begin position="45"/>
        <end position="68"/>
    </location>
</feature>
<accession>A0ABC7ZEZ5</accession>
<evidence type="ECO:0000259" key="9">
    <source>
        <dbReference type="PROSITE" id="PS50928"/>
    </source>
</evidence>
<dbReference type="InterPro" id="IPR000515">
    <property type="entry name" value="MetI-like"/>
</dbReference>
<dbReference type="Pfam" id="PF04069">
    <property type="entry name" value="OpuAC"/>
    <property type="match status" value="1"/>
</dbReference>
<evidence type="ECO:0000313" key="11">
    <source>
        <dbReference type="Proteomes" id="UP000007885"/>
    </source>
</evidence>
<name>A0ABC7ZEZ5_HELPX</name>
<reference evidence="10 11" key="1">
    <citation type="submission" date="2011-07" db="EMBL/GenBank/DDBJ databases">
        <authorList>
            <person name="Bertoli M.T."/>
            <person name="Kersulyte D."/>
            <person name="Pascasio M.A."/>
            <person name="Berg D.E."/>
        </authorList>
    </citation>
    <scope>NUCLEOTIDE SEQUENCE [LARGE SCALE GENOMIC DNA]</scope>
    <source>
        <strain evidence="10 11">ELS37</strain>
    </source>
</reference>
<dbReference type="AlphaFoldDB" id="A0ABC7ZEZ5"/>
<comment type="similarity">
    <text evidence="6">In the C-terminal section; belongs to the OsmX family.</text>
</comment>
<feature type="domain" description="ABC transmembrane type-1" evidence="9">
    <location>
        <begin position="41"/>
        <end position="220"/>
    </location>
</feature>
<evidence type="ECO:0000313" key="10">
    <source>
        <dbReference type="EMBL" id="AFF20045.1"/>
    </source>
</evidence>
<protein>
    <submittedName>
        <fullName evidence="10">Osmoprotection protein (ProWX)</fullName>
    </submittedName>
</protein>
<sequence>MVDPFYNVATQHLVAIVLKISVVKYLIKEFHDRFTYFIDLLAQHFIIVALSSLLVLVFGVLIGVFVFYNSKARAFLLPVVNFLYTIPSLALFALFIPVIGVGLKNALLVLVLYGLLPIVHSTYNALKEVREEVIKAAIGLGCNPKELFFRVYFLLAIPQILVGLRIAVVMLVAMAGIGALIGAGGLGQAIFRGLNTQNSALLVAGSLIIALFSVLADQFVSVFQHENALQRLFSQNATQKQKRRVYINLAVFLFLLLASALWLIPRNAIEEKPLVVATKPSSEQYILGEILSLLLEKHHIPIKRAFGIGGGTMNIHPALLRGDFDLYVEYTGTAWVNTLKNPLTQKVDFETIKKRYEKEFNLLWVGLLGFNNTYSLAISKEDAQKYAIETFSDLAFHSLNFDFGAEFDFFEREDAFKGLIKAYRFHFRSLHEMDINLRYKSFESHKINALDVFTTDAQIKELDLKVLKDDKGFFPNYQAGIVIRKEIVKKYPEALEILEKLDSKISDEMMQDLNYQVEVLKKSPKIVAKDFLERLGL</sequence>
<dbReference type="PROSITE" id="PS50928">
    <property type="entry name" value="ABC_TM1"/>
    <property type="match status" value="1"/>
</dbReference>
<gene>
    <name evidence="10" type="ORF">HPELS_02425</name>
</gene>
<feature type="transmembrane region" description="Helical" evidence="8">
    <location>
        <begin position="245"/>
        <end position="264"/>
    </location>
</feature>
<comment type="similarity">
    <text evidence="7">In the N-terminal section; belongs to the binding-protein-dependent transport system permease family.</text>
</comment>
<organism evidence="10 11">
    <name type="scientific">Helicobacter pylori ELS37</name>
    <dbReference type="NCBI Taxonomy" id="1055527"/>
    <lineage>
        <taxon>Bacteria</taxon>
        <taxon>Pseudomonadati</taxon>
        <taxon>Campylobacterota</taxon>
        <taxon>Epsilonproteobacteria</taxon>
        <taxon>Campylobacterales</taxon>
        <taxon>Helicobacteraceae</taxon>
        <taxon>Helicobacter</taxon>
    </lineage>
</organism>
<feature type="transmembrane region" description="Helical" evidence="8">
    <location>
        <begin position="200"/>
        <end position="224"/>
    </location>
</feature>
<dbReference type="GO" id="GO:0005886">
    <property type="term" value="C:plasma membrane"/>
    <property type="evidence" value="ECO:0007669"/>
    <property type="project" value="UniProtKB-SubCell"/>
</dbReference>
<dbReference type="SUPFAM" id="SSF161098">
    <property type="entry name" value="MetI-like"/>
    <property type="match status" value="1"/>
</dbReference>
<evidence type="ECO:0000256" key="7">
    <source>
        <dbReference type="ARBA" id="ARBA00035652"/>
    </source>
</evidence>
<dbReference type="KEGG" id="hpe:HPELS_02425"/>
<dbReference type="InterPro" id="IPR035906">
    <property type="entry name" value="MetI-like_sf"/>
</dbReference>
<dbReference type="Pfam" id="PF00528">
    <property type="entry name" value="BPD_transp_1"/>
    <property type="match status" value="1"/>
</dbReference>
<evidence type="ECO:0000256" key="8">
    <source>
        <dbReference type="RuleBase" id="RU363032"/>
    </source>
</evidence>
<dbReference type="Gene3D" id="3.40.190.10">
    <property type="entry name" value="Periplasmic binding protein-like II"/>
    <property type="match status" value="1"/>
</dbReference>
<comment type="similarity">
    <text evidence="8">Belongs to the binding-protein-dependent transport system permease family.</text>
</comment>
<keyword evidence="5 8" id="KW-0472">Membrane</keyword>
<dbReference type="PANTHER" id="PTHR30177">
    <property type="entry name" value="GLYCINE BETAINE/L-PROLINE TRANSPORT SYSTEM PERMEASE PROTEIN PROW"/>
    <property type="match status" value="1"/>
</dbReference>
<proteinExistence type="inferred from homology"/>
<dbReference type="CDD" id="cd06261">
    <property type="entry name" value="TM_PBP2"/>
    <property type="match status" value="1"/>
</dbReference>
<dbReference type="EMBL" id="CP002953">
    <property type="protein sequence ID" value="AFF20045.1"/>
    <property type="molecule type" value="Genomic_DNA"/>
</dbReference>
<evidence type="ECO:0000256" key="6">
    <source>
        <dbReference type="ARBA" id="ARBA00035642"/>
    </source>
</evidence>
<evidence type="ECO:0000256" key="1">
    <source>
        <dbReference type="ARBA" id="ARBA00004651"/>
    </source>
</evidence>
<comment type="subcellular location">
    <subcellularLocation>
        <location evidence="1 8">Cell membrane</location>
        <topology evidence="1 8">Multi-pass membrane protein</topology>
    </subcellularLocation>
</comment>
<dbReference type="InterPro" id="IPR051204">
    <property type="entry name" value="ABC_transp_perm/SBD"/>
</dbReference>
<dbReference type="SUPFAM" id="SSF53850">
    <property type="entry name" value="Periplasmic binding protein-like II"/>
    <property type="match status" value="1"/>
</dbReference>
<evidence type="ECO:0000256" key="5">
    <source>
        <dbReference type="ARBA" id="ARBA00023136"/>
    </source>
</evidence>
<evidence type="ECO:0000256" key="2">
    <source>
        <dbReference type="ARBA" id="ARBA00022448"/>
    </source>
</evidence>
<feature type="transmembrane region" description="Helical" evidence="8">
    <location>
        <begin position="106"/>
        <end position="126"/>
    </location>
</feature>
<evidence type="ECO:0000256" key="4">
    <source>
        <dbReference type="ARBA" id="ARBA00022989"/>
    </source>
</evidence>
<dbReference type="Proteomes" id="UP000007885">
    <property type="component" value="Chromosome"/>
</dbReference>
<evidence type="ECO:0000256" key="3">
    <source>
        <dbReference type="ARBA" id="ARBA00022692"/>
    </source>
</evidence>